<name>A0A8S5UEA9_9CAUD</name>
<proteinExistence type="predicted"/>
<organism evidence="1">
    <name type="scientific">Siphoviridae sp. ctGQT3</name>
    <dbReference type="NCBI Taxonomy" id="2825412"/>
    <lineage>
        <taxon>Viruses</taxon>
        <taxon>Duplodnaviria</taxon>
        <taxon>Heunggongvirae</taxon>
        <taxon>Uroviricota</taxon>
        <taxon>Caudoviricetes</taxon>
    </lineage>
</organism>
<dbReference type="EMBL" id="BK016071">
    <property type="protein sequence ID" value="DAF92738.1"/>
    <property type="molecule type" value="Genomic_DNA"/>
</dbReference>
<reference evidence="1" key="1">
    <citation type="journal article" date="2021" name="Proc. Natl. Acad. Sci. U.S.A.">
        <title>A Catalog of Tens of Thousands of Viruses from Human Metagenomes Reveals Hidden Associations with Chronic Diseases.</title>
        <authorList>
            <person name="Tisza M.J."/>
            <person name="Buck C.B."/>
        </authorList>
    </citation>
    <scope>NUCLEOTIDE SEQUENCE</scope>
    <source>
        <strain evidence="1">CtGQT3</strain>
    </source>
</reference>
<evidence type="ECO:0000313" key="1">
    <source>
        <dbReference type="EMBL" id="DAF92738.1"/>
    </source>
</evidence>
<protein>
    <submittedName>
        <fullName evidence="1">Uncharacterized protein</fullName>
    </submittedName>
</protein>
<sequence length="30" mass="3989">MQWYIMHNFKFSFFFFILFSSIKKQPYWLY</sequence>
<accession>A0A8S5UEA9</accession>